<dbReference type="Pfam" id="PF11104">
    <property type="entry name" value="PilM_2"/>
    <property type="match status" value="1"/>
</dbReference>
<dbReference type="SUPFAM" id="SSF53067">
    <property type="entry name" value="Actin-like ATPase domain"/>
    <property type="match status" value="1"/>
</dbReference>
<protein>
    <submittedName>
        <fullName evidence="1">Tfp pilus assembly PilM family ATPase</fullName>
    </submittedName>
</protein>
<gene>
    <name evidence="1" type="ORF">C8J48_2675</name>
</gene>
<evidence type="ECO:0000313" key="2">
    <source>
        <dbReference type="Proteomes" id="UP000241639"/>
    </source>
</evidence>
<dbReference type="Gene3D" id="3.30.420.40">
    <property type="match status" value="2"/>
</dbReference>
<dbReference type="Gene3D" id="3.30.1490.300">
    <property type="match status" value="1"/>
</dbReference>
<dbReference type="OrthoDB" id="2987556at2"/>
<name>A0A2T4ZDU6_9BACL</name>
<reference evidence="1 2" key="1">
    <citation type="submission" date="2018-04" db="EMBL/GenBank/DDBJ databases">
        <title>Genomic Encyclopedia of Archaeal and Bacterial Type Strains, Phase II (KMG-II): from individual species to whole genera.</title>
        <authorList>
            <person name="Goeker M."/>
        </authorList>
    </citation>
    <scope>NUCLEOTIDE SEQUENCE [LARGE SCALE GENOMIC DNA]</scope>
    <source>
        <strain evidence="1 2">DSM 45169</strain>
    </source>
</reference>
<dbReference type="AlphaFoldDB" id="A0A2T4ZDU6"/>
<accession>A0A2T4ZDU6</accession>
<sequence length="336" mass="38069">MLGFRRYAIGVELTDSVFKLVELKKGFRRLQLSQYVIHPLLPIWMGERSIIDPDELIQSIQDVLSTQRLHTRQVRVALGHRHVVTGRWHLPEMGAGRMRRWIEKKVLPEWDLPFDDPVFDFQVIGHVWQDGDRQEVVVAVSSRRYVEELAEVLRWCGLELVAVDLSALSLNRWFEYSFAEAIRKWGMLHLTHSGVDVSLFNQGVLQGATFIPLELKLFLEGVPDRPSIDPLQPLLKDESQRQKYGKALLKAMRPDQLGWIGGELWKPDREWVLSGEGIDIHQLSSWLQSQDGIPPIHVAEGPQALMTGDLQLHSSNHLGNALSAPLGAALTGVGIT</sequence>
<evidence type="ECO:0000313" key="1">
    <source>
        <dbReference type="EMBL" id="PTM60036.1"/>
    </source>
</evidence>
<keyword evidence="2" id="KW-1185">Reference proteome</keyword>
<organism evidence="1 2">
    <name type="scientific">Desmospora activa DSM 45169</name>
    <dbReference type="NCBI Taxonomy" id="1121389"/>
    <lineage>
        <taxon>Bacteria</taxon>
        <taxon>Bacillati</taxon>
        <taxon>Bacillota</taxon>
        <taxon>Bacilli</taxon>
        <taxon>Bacillales</taxon>
        <taxon>Thermoactinomycetaceae</taxon>
        <taxon>Desmospora</taxon>
    </lineage>
</organism>
<comment type="caution">
    <text evidence="1">The sequence shown here is derived from an EMBL/GenBank/DDBJ whole genome shotgun (WGS) entry which is preliminary data.</text>
</comment>
<proteinExistence type="predicted"/>
<dbReference type="Proteomes" id="UP000241639">
    <property type="component" value="Unassembled WGS sequence"/>
</dbReference>
<dbReference type="EMBL" id="PZZP01000001">
    <property type="protein sequence ID" value="PTM60036.1"/>
    <property type="molecule type" value="Genomic_DNA"/>
</dbReference>
<dbReference type="InterPro" id="IPR043129">
    <property type="entry name" value="ATPase_NBD"/>
</dbReference>
<dbReference type="RefSeq" id="WP_107727469.1">
    <property type="nucleotide sequence ID" value="NZ_PZZP01000001.1"/>
</dbReference>
<dbReference type="InterPro" id="IPR005883">
    <property type="entry name" value="PilM"/>
</dbReference>